<protein>
    <submittedName>
        <fullName evidence="2">Uncharacterized protein</fullName>
    </submittedName>
</protein>
<dbReference type="EMBL" id="WHUV01000002">
    <property type="protein sequence ID" value="MQA54693.1"/>
    <property type="molecule type" value="Genomic_DNA"/>
</dbReference>
<feature type="transmembrane region" description="Helical" evidence="1">
    <location>
        <begin position="100"/>
        <end position="118"/>
    </location>
</feature>
<keyword evidence="1" id="KW-0812">Transmembrane</keyword>
<dbReference type="EMBL" id="CP133164">
    <property type="protein sequence ID" value="WMN20374.1"/>
    <property type="molecule type" value="Genomic_DNA"/>
</dbReference>
<keyword evidence="1" id="KW-0472">Membrane</keyword>
<dbReference type="Proteomes" id="UP000486534">
    <property type="component" value="Unassembled WGS sequence"/>
</dbReference>
<evidence type="ECO:0000256" key="1">
    <source>
        <dbReference type="SAM" id="Phobius"/>
    </source>
</evidence>
<feature type="transmembrane region" description="Helical" evidence="1">
    <location>
        <begin position="76"/>
        <end position="94"/>
    </location>
</feature>
<proteinExistence type="predicted"/>
<organism evidence="2 4">
    <name type="scientific">Pseudomonas piscis</name>
    <dbReference type="NCBI Taxonomy" id="2614538"/>
    <lineage>
        <taxon>Bacteria</taxon>
        <taxon>Pseudomonadati</taxon>
        <taxon>Pseudomonadota</taxon>
        <taxon>Gammaproteobacteria</taxon>
        <taxon>Pseudomonadales</taxon>
        <taxon>Pseudomonadaceae</taxon>
        <taxon>Pseudomonas</taxon>
    </lineage>
</organism>
<keyword evidence="5" id="KW-1185">Reference proteome</keyword>
<reference evidence="2 4" key="1">
    <citation type="submission" date="2019-10" db="EMBL/GenBank/DDBJ databases">
        <title>Pseudomonas dajingensis sp. nov., isolated from the profound head ulcers of farmed Murray cod (Maccullochella peelii peelii).</title>
        <authorList>
            <person name="Liu Y."/>
        </authorList>
    </citation>
    <scope>NUCLEOTIDE SEQUENCE [LARGE SCALE GENOMIC DNA]</scope>
    <source>
        <strain evidence="2 4">MC042</strain>
    </source>
</reference>
<dbReference type="RefSeq" id="WP_053128972.1">
    <property type="nucleotide sequence ID" value="NZ_CP133164.1"/>
</dbReference>
<name>A0A7X1PPQ7_9PSED</name>
<sequence length="131" mass="14470">MNKTSRFKRLGWLLLVSLVLNSLSQILLALPAAIALVGAVPHYAWSLLVTTGVKILLLTPLTAVIPGLLMLFGLRFGAWACLPMCILLMILGPWPGTSIGQFLLGYWIIALLGRFAWLKGRDLYYYVRAKA</sequence>
<dbReference type="AlphaFoldDB" id="A0A7X1PPQ7"/>
<evidence type="ECO:0000313" key="2">
    <source>
        <dbReference type="EMBL" id="MQA54693.1"/>
    </source>
</evidence>
<accession>A0A7X1PPQ7</accession>
<feature type="transmembrane region" description="Helical" evidence="1">
    <location>
        <begin position="45"/>
        <end position="69"/>
    </location>
</feature>
<evidence type="ECO:0000313" key="3">
    <source>
        <dbReference type="EMBL" id="WMN20374.1"/>
    </source>
</evidence>
<evidence type="ECO:0000313" key="5">
    <source>
        <dbReference type="Proteomes" id="UP001237292"/>
    </source>
</evidence>
<evidence type="ECO:0000313" key="4">
    <source>
        <dbReference type="Proteomes" id="UP000486534"/>
    </source>
</evidence>
<dbReference type="Proteomes" id="UP001237292">
    <property type="component" value="Chromosome"/>
</dbReference>
<reference evidence="3 5" key="2">
    <citation type="journal article" date="2023" name="Access Microbiol">
        <title>The genome of a steinernematid-associated Pseudomonas piscis bacterium encodes the biosynthesis of insect toxins.</title>
        <authorList>
            <person name="Awori R.M."/>
            <person name="Hendre P."/>
            <person name="Amugune N.O."/>
        </authorList>
    </citation>
    <scope>NUCLEOTIDE SEQUENCE [LARGE SCALE GENOMIC DNA]</scope>
    <source>
        <strain evidence="3 5">75</strain>
    </source>
</reference>
<keyword evidence="1" id="KW-1133">Transmembrane helix</keyword>
<gene>
    <name evidence="2" type="ORF">GDH07_15360</name>
    <name evidence="3" type="ORF">QL104_13570</name>
</gene>